<dbReference type="Pfam" id="PF07331">
    <property type="entry name" value="TctB"/>
    <property type="match status" value="1"/>
</dbReference>
<evidence type="ECO:0000256" key="1">
    <source>
        <dbReference type="SAM" id="Phobius"/>
    </source>
</evidence>
<name>A0A212K9R6_9DELT</name>
<gene>
    <name evidence="3" type="ORF">KL86DPRO_40110</name>
</gene>
<accession>A0A212K9R6</accession>
<feature type="domain" description="DUF1468" evidence="2">
    <location>
        <begin position="10"/>
        <end position="145"/>
    </location>
</feature>
<protein>
    <recommendedName>
        <fullName evidence="2">DUF1468 domain-containing protein</fullName>
    </recommendedName>
</protein>
<feature type="transmembrane region" description="Helical" evidence="1">
    <location>
        <begin position="79"/>
        <end position="100"/>
    </location>
</feature>
<dbReference type="AlphaFoldDB" id="A0A212K9R6"/>
<dbReference type="EMBL" id="FLUQ01000004">
    <property type="protein sequence ID" value="SBW08479.1"/>
    <property type="molecule type" value="Genomic_DNA"/>
</dbReference>
<organism evidence="3">
    <name type="scientific">uncultured delta proteobacterium</name>
    <dbReference type="NCBI Taxonomy" id="34034"/>
    <lineage>
        <taxon>Bacteria</taxon>
        <taxon>Deltaproteobacteria</taxon>
        <taxon>environmental samples</taxon>
    </lineage>
</organism>
<feature type="transmembrane region" description="Helical" evidence="1">
    <location>
        <begin position="38"/>
        <end position="55"/>
    </location>
</feature>
<evidence type="ECO:0000259" key="2">
    <source>
        <dbReference type="Pfam" id="PF07331"/>
    </source>
</evidence>
<keyword evidence="1" id="KW-0812">Transmembrane</keyword>
<keyword evidence="1" id="KW-0472">Membrane</keyword>
<proteinExistence type="predicted"/>
<feature type="transmembrane region" description="Helical" evidence="1">
    <location>
        <begin position="120"/>
        <end position="140"/>
    </location>
</feature>
<reference evidence="3" key="1">
    <citation type="submission" date="2016-04" db="EMBL/GenBank/DDBJ databases">
        <authorList>
            <person name="Evans L.H."/>
            <person name="Alamgir A."/>
            <person name="Owens N."/>
            <person name="Weber N.D."/>
            <person name="Virtaneva K."/>
            <person name="Barbian K."/>
            <person name="Babar A."/>
            <person name="Rosenke K."/>
        </authorList>
    </citation>
    <scope>NUCLEOTIDE SEQUENCE</scope>
    <source>
        <strain evidence="3">86</strain>
    </source>
</reference>
<sequence length="157" mass="17488">MSRLAQESLFAVACVALALLFLFNTGELIPSAALFPRILIGVVIFLSCLMVYQAYRARQAERHADVSDTGRPPFQGKRIAVYFGLCVGYVGSVELLGYFFSTPLFIVLTYAYLRSVRLKTSLAIAVGFSAFIYLLFVRMLHLPVPLGLLENLLEAWQ</sequence>
<evidence type="ECO:0000313" key="3">
    <source>
        <dbReference type="EMBL" id="SBW08479.1"/>
    </source>
</evidence>
<keyword evidence="1" id="KW-1133">Transmembrane helix</keyword>
<dbReference type="InterPro" id="IPR009936">
    <property type="entry name" value="DUF1468"/>
</dbReference>